<keyword evidence="7" id="KW-0378">Hydrolase</keyword>
<dbReference type="Pfam" id="PF13650">
    <property type="entry name" value="Asp_protease_2"/>
    <property type="match status" value="1"/>
</dbReference>
<dbReference type="FunFam" id="3.10.10.10:FF:000007">
    <property type="entry name" value="Retrovirus-related Pol polyprotein from transposon 17.6-like Protein"/>
    <property type="match status" value="1"/>
</dbReference>
<dbReference type="PANTHER" id="PTHR35046">
    <property type="entry name" value="ZINC KNUCKLE (CCHC-TYPE) FAMILY PROTEIN"/>
    <property type="match status" value="1"/>
</dbReference>
<dbReference type="SUPFAM" id="SSF57756">
    <property type="entry name" value="Retrovirus zinc finger-like domains"/>
    <property type="match status" value="1"/>
</dbReference>
<evidence type="ECO:0000256" key="1">
    <source>
        <dbReference type="ARBA" id="ARBA00022670"/>
    </source>
</evidence>
<evidence type="ECO:0008006" key="16">
    <source>
        <dbReference type="Google" id="ProtNLM"/>
    </source>
</evidence>
<dbReference type="InterPro" id="IPR021109">
    <property type="entry name" value="Peptidase_aspartic_dom_sf"/>
</dbReference>
<protein>
    <recommendedName>
        <fullName evidence="16">RNA-directed DNA polymerase</fullName>
    </recommendedName>
</protein>
<dbReference type="InterPro" id="IPR043128">
    <property type="entry name" value="Rev_trsase/Diguanyl_cyclase"/>
</dbReference>
<dbReference type="Gene3D" id="3.10.10.10">
    <property type="entry name" value="HIV Type 1 Reverse Transcriptase, subunit A, domain 1"/>
    <property type="match status" value="1"/>
</dbReference>
<evidence type="ECO:0000313" key="14">
    <source>
        <dbReference type="EMBL" id="KAI0491611.1"/>
    </source>
</evidence>
<organism evidence="14 15">
    <name type="scientific">Dendrobium nobile</name>
    <name type="common">Orchid</name>
    <dbReference type="NCBI Taxonomy" id="94219"/>
    <lineage>
        <taxon>Eukaryota</taxon>
        <taxon>Viridiplantae</taxon>
        <taxon>Streptophyta</taxon>
        <taxon>Embryophyta</taxon>
        <taxon>Tracheophyta</taxon>
        <taxon>Spermatophyta</taxon>
        <taxon>Magnoliopsida</taxon>
        <taxon>Liliopsida</taxon>
        <taxon>Asparagales</taxon>
        <taxon>Orchidaceae</taxon>
        <taxon>Epidendroideae</taxon>
        <taxon>Malaxideae</taxon>
        <taxon>Dendrobiinae</taxon>
        <taxon>Dendrobium</taxon>
    </lineage>
</organism>
<evidence type="ECO:0000313" key="15">
    <source>
        <dbReference type="Proteomes" id="UP000829196"/>
    </source>
</evidence>
<reference evidence="14" key="1">
    <citation type="journal article" date="2022" name="Front. Genet.">
        <title>Chromosome-Scale Assembly of the Dendrobium nobile Genome Provides Insights Into the Molecular Mechanism of the Biosynthesis of the Medicinal Active Ingredient of Dendrobium.</title>
        <authorList>
            <person name="Xu Q."/>
            <person name="Niu S.-C."/>
            <person name="Li K.-L."/>
            <person name="Zheng P.-J."/>
            <person name="Zhang X.-J."/>
            <person name="Jia Y."/>
            <person name="Liu Y."/>
            <person name="Niu Y.-X."/>
            <person name="Yu L.-H."/>
            <person name="Chen D.-F."/>
            <person name="Zhang G.-Q."/>
        </authorList>
    </citation>
    <scope>NUCLEOTIDE SEQUENCE</scope>
    <source>
        <tissue evidence="14">Leaf</tissue>
    </source>
</reference>
<keyword evidence="10" id="KW-0479">Metal-binding</keyword>
<dbReference type="Pfam" id="PF00078">
    <property type="entry name" value="RVT_1"/>
    <property type="match status" value="1"/>
</dbReference>
<feature type="region of interest" description="Disordered" evidence="11">
    <location>
        <begin position="326"/>
        <end position="370"/>
    </location>
</feature>
<evidence type="ECO:0000256" key="7">
    <source>
        <dbReference type="ARBA" id="ARBA00022801"/>
    </source>
</evidence>
<dbReference type="GO" id="GO:0006508">
    <property type="term" value="P:proteolysis"/>
    <property type="evidence" value="ECO:0007669"/>
    <property type="project" value="UniProtKB-KW"/>
</dbReference>
<sequence>MTDKGKTPVPGEGRSVDALWENQATIMRQLESLAADVQRLMIDRRREFNLPRQRIPPHHPRREATPAMAPVRRRGMGLERLGRRFHPPVSEETDSDENVLTNPEENVTESDDNAEGPDFGQGNRGGRRRHFSQRNQAEFKIKVDIPFFDGHVHIEDYLDWERAVENFFDYLEVDPTKQVKYVACRLRSGASAWWNQLLQMRQREGKGPVRSWNRMKQLLRSQLLPTDYEQILYMKYQQCIQGSRSVSEYTEEFHRLSARNNLNESTNQLVARYIGGLKYSIQDKLELNSVWSLPQAINFALKAEMQLSRATRPQFSRRPIADSLVDAGKGFNKSTPSSSSSGPSSMSSKSEAASPDSKFQLKAKPTVSNNPYAKPATLKCFRCFQPGHKSNECPQRQQLQLLENDHDASLEQIDEVKENSAEDLEADEGDPLICVIEKLLIAPRQQVDSQRNAIFKMRCTINGKVCDLLIDSGCTENIIARSKVQALNLKTTKNRHPYRISWVRKGVDIQVTDMCQVTFSIGRQYVCDVLCDVLDMDVCHLILGRPWQFDAGVLFDGRANVYSLDWKGKRLRLLPKTQDDKTKAANKNNAPVLQVVSGPNLLLAVNEKEPLWAVIITDNATQAQSPIPEEIRKLLEQFCDVCPNELPSSLPPLRSIQHQIDLLPNAVLPNLPHYRLNPREQEIMKSLVDDLLHKQLIQTSISPCAVPALLVPKKNSEWRLCVDSRAINKITVKYRFPVPRVEELLDHLHGAAVFSKLDLRSGYHQIRIRPGDEWKTAFKTPFGLFEWRVMPFGLCNAPSTFMRMIQLILKPFWGQFCIAYFDDILVYSRNTDQHIDHLQKIFLILQEHKLFLNLPKCEFASLKVHFLGFLLSQEGVQMNPDKVSTILTWPTPTSLFDVRSFHGLANFYRKFIKGFSLIMSPITDCLKSKVFSWGDLQQRSFDALKDALTSAPVLALPDFDKLFTVATDASAVGIGAVLSQEGRPVAFFSEKLCHSRQCWSAYEQELYSVIRALKQWEHYLLHQDFVICTDNKALQFINTQKHVNRMHAR</sequence>
<keyword evidence="6" id="KW-0255">Endonuclease</keyword>
<dbReference type="Pfam" id="PF17919">
    <property type="entry name" value="RT_RNaseH_2"/>
    <property type="match status" value="1"/>
</dbReference>
<keyword evidence="1" id="KW-0645">Protease</keyword>
<dbReference type="InterPro" id="IPR041577">
    <property type="entry name" value="RT_RNaseH_2"/>
</dbReference>
<dbReference type="PROSITE" id="PS50158">
    <property type="entry name" value="ZF_CCHC"/>
    <property type="match status" value="1"/>
</dbReference>
<dbReference type="FunFam" id="3.30.70.270:FF:000020">
    <property type="entry name" value="Transposon Tf2-6 polyprotein-like Protein"/>
    <property type="match status" value="1"/>
</dbReference>
<dbReference type="CDD" id="cd01647">
    <property type="entry name" value="RT_LTR"/>
    <property type="match status" value="1"/>
</dbReference>
<dbReference type="SUPFAM" id="SSF50630">
    <property type="entry name" value="Acid proteases"/>
    <property type="match status" value="1"/>
</dbReference>
<evidence type="ECO:0000256" key="3">
    <source>
        <dbReference type="ARBA" id="ARBA00022695"/>
    </source>
</evidence>
<dbReference type="Pfam" id="PF03732">
    <property type="entry name" value="Retrotrans_gag"/>
    <property type="match status" value="1"/>
</dbReference>
<dbReference type="Gene3D" id="4.10.60.10">
    <property type="entry name" value="Zinc finger, CCHC-type"/>
    <property type="match status" value="1"/>
</dbReference>
<dbReference type="InterPro" id="IPR043502">
    <property type="entry name" value="DNA/RNA_pol_sf"/>
</dbReference>
<name>A0A8T3A6T2_DENNO</name>
<dbReference type="Gene3D" id="2.40.70.10">
    <property type="entry name" value="Acid Proteases"/>
    <property type="match status" value="1"/>
</dbReference>
<keyword evidence="9" id="KW-0238">DNA-binding</keyword>
<evidence type="ECO:0000259" key="13">
    <source>
        <dbReference type="PROSITE" id="PS50878"/>
    </source>
</evidence>
<feature type="domain" description="CCHC-type" evidence="12">
    <location>
        <begin position="379"/>
        <end position="395"/>
    </location>
</feature>
<keyword evidence="3" id="KW-0548">Nucleotidyltransferase</keyword>
<dbReference type="GO" id="GO:0004190">
    <property type="term" value="F:aspartic-type endopeptidase activity"/>
    <property type="evidence" value="ECO:0007669"/>
    <property type="project" value="UniProtKB-KW"/>
</dbReference>
<dbReference type="CDD" id="cd09274">
    <property type="entry name" value="RNase_HI_RT_Ty3"/>
    <property type="match status" value="1"/>
</dbReference>
<evidence type="ECO:0000256" key="6">
    <source>
        <dbReference type="ARBA" id="ARBA00022759"/>
    </source>
</evidence>
<gene>
    <name evidence="14" type="ORF">KFK09_025871</name>
</gene>
<dbReference type="Gene3D" id="3.30.70.270">
    <property type="match status" value="2"/>
</dbReference>
<feature type="compositionally biased region" description="Low complexity" evidence="11">
    <location>
        <begin position="333"/>
        <end position="358"/>
    </location>
</feature>
<keyword evidence="10" id="KW-0862">Zinc</keyword>
<dbReference type="SMR" id="A0A8T3A6T2"/>
<dbReference type="SMART" id="SM00343">
    <property type="entry name" value="ZnF_C2HC"/>
    <property type="match status" value="1"/>
</dbReference>
<dbReference type="PANTHER" id="PTHR35046:SF18">
    <property type="entry name" value="RNA-DIRECTED DNA POLYMERASE"/>
    <property type="match status" value="1"/>
</dbReference>
<keyword evidence="15" id="KW-1185">Reference proteome</keyword>
<dbReference type="GO" id="GO:0003964">
    <property type="term" value="F:RNA-directed DNA polymerase activity"/>
    <property type="evidence" value="ECO:0007669"/>
    <property type="project" value="UniProtKB-KW"/>
</dbReference>
<keyword evidence="8" id="KW-0695">RNA-directed DNA polymerase</keyword>
<dbReference type="PROSITE" id="PS50878">
    <property type="entry name" value="RT_POL"/>
    <property type="match status" value="1"/>
</dbReference>
<evidence type="ECO:0000256" key="2">
    <source>
        <dbReference type="ARBA" id="ARBA00022679"/>
    </source>
</evidence>
<evidence type="ECO:0000259" key="12">
    <source>
        <dbReference type="PROSITE" id="PS50158"/>
    </source>
</evidence>
<evidence type="ECO:0000256" key="10">
    <source>
        <dbReference type="PROSITE-ProRule" id="PRU00047"/>
    </source>
</evidence>
<dbReference type="InterPro" id="IPR000477">
    <property type="entry name" value="RT_dom"/>
</dbReference>
<dbReference type="GO" id="GO:0003677">
    <property type="term" value="F:DNA binding"/>
    <property type="evidence" value="ECO:0007669"/>
    <property type="project" value="UniProtKB-KW"/>
</dbReference>
<feature type="region of interest" description="Disordered" evidence="11">
    <location>
        <begin position="83"/>
        <end position="131"/>
    </location>
</feature>
<keyword evidence="2" id="KW-0808">Transferase</keyword>
<evidence type="ECO:0000256" key="4">
    <source>
        <dbReference type="ARBA" id="ARBA00022722"/>
    </source>
</evidence>
<dbReference type="InterPro" id="IPR036875">
    <property type="entry name" value="Znf_CCHC_sf"/>
</dbReference>
<proteinExistence type="predicted"/>
<dbReference type="InterPro" id="IPR005162">
    <property type="entry name" value="Retrotrans_gag_dom"/>
</dbReference>
<accession>A0A8T3A6T2</accession>
<dbReference type="EMBL" id="JAGYWB010000018">
    <property type="protein sequence ID" value="KAI0491611.1"/>
    <property type="molecule type" value="Genomic_DNA"/>
</dbReference>
<feature type="domain" description="Reverse transcriptase" evidence="13">
    <location>
        <begin position="692"/>
        <end position="871"/>
    </location>
</feature>
<keyword evidence="5" id="KW-0064">Aspartyl protease</keyword>
<evidence type="ECO:0000256" key="11">
    <source>
        <dbReference type="SAM" id="MobiDB-lite"/>
    </source>
</evidence>
<dbReference type="InterPro" id="IPR001878">
    <property type="entry name" value="Znf_CCHC"/>
</dbReference>
<keyword evidence="4" id="KW-0540">Nuclease</keyword>
<dbReference type="Proteomes" id="UP000829196">
    <property type="component" value="Unassembled WGS sequence"/>
</dbReference>
<dbReference type="AlphaFoldDB" id="A0A8T3A6T2"/>
<dbReference type="GO" id="GO:0004519">
    <property type="term" value="F:endonuclease activity"/>
    <property type="evidence" value="ECO:0007669"/>
    <property type="project" value="UniProtKB-KW"/>
</dbReference>
<dbReference type="OrthoDB" id="420169at2759"/>
<keyword evidence="10" id="KW-0863">Zinc-finger</keyword>
<comment type="caution">
    <text evidence="14">The sequence shown here is derived from an EMBL/GenBank/DDBJ whole genome shotgun (WGS) entry which is preliminary data.</text>
</comment>
<evidence type="ECO:0000256" key="5">
    <source>
        <dbReference type="ARBA" id="ARBA00022750"/>
    </source>
</evidence>
<dbReference type="CDD" id="cd00303">
    <property type="entry name" value="retropepsin_like"/>
    <property type="match status" value="1"/>
</dbReference>
<feature type="compositionally biased region" description="Acidic residues" evidence="11">
    <location>
        <begin position="106"/>
        <end position="115"/>
    </location>
</feature>
<dbReference type="GO" id="GO:0008270">
    <property type="term" value="F:zinc ion binding"/>
    <property type="evidence" value="ECO:0007669"/>
    <property type="project" value="UniProtKB-KW"/>
</dbReference>
<evidence type="ECO:0000256" key="8">
    <source>
        <dbReference type="ARBA" id="ARBA00022918"/>
    </source>
</evidence>
<evidence type="ECO:0000256" key="9">
    <source>
        <dbReference type="ARBA" id="ARBA00023125"/>
    </source>
</evidence>
<dbReference type="SUPFAM" id="SSF56672">
    <property type="entry name" value="DNA/RNA polymerases"/>
    <property type="match status" value="1"/>
</dbReference>